<dbReference type="AlphaFoldDB" id="A0A1M6IXU6"/>
<dbReference type="Proteomes" id="UP000183994">
    <property type="component" value="Unassembled WGS sequence"/>
</dbReference>
<evidence type="ECO:0000313" key="4">
    <source>
        <dbReference type="Proteomes" id="UP000183994"/>
    </source>
</evidence>
<name>A0A1M6IXU6_9BACT</name>
<dbReference type="SUPFAM" id="SSF56672">
    <property type="entry name" value="DNA/RNA polymerases"/>
    <property type="match status" value="1"/>
</dbReference>
<evidence type="ECO:0000313" key="3">
    <source>
        <dbReference type="EMBL" id="SHJ39244.1"/>
    </source>
</evidence>
<protein>
    <submittedName>
        <fullName evidence="3">Reverse transcriptase (RNA-dependent DNA polymerase)</fullName>
    </submittedName>
</protein>
<keyword evidence="3" id="KW-0808">Transferase</keyword>
<dbReference type="Pfam" id="PF00078">
    <property type="entry name" value="RVT_1"/>
    <property type="match status" value="1"/>
</dbReference>
<keyword evidence="3" id="KW-0548">Nucleotidyltransferase</keyword>
<proteinExistence type="inferred from homology"/>
<evidence type="ECO:0000256" key="1">
    <source>
        <dbReference type="ARBA" id="ARBA00034120"/>
    </source>
</evidence>
<dbReference type="InterPro" id="IPR000477">
    <property type="entry name" value="RT_dom"/>
</dbReference>
<feature type="domain" description="Reverse transcriptase" evidence="2">
    <location>
        <begin position="1"/>
        <end position="114"/>
    </location>
</feature>
<sequence>MIKAGYTYVVDDDLASYFDTIPHEGLMNLVEERISDGRILDLVRYYLGQDVVRGGERWTPIGGAPQGTVISPLLANLYLHPLDCRMRAKGFRMAGYADGFSEADAPARIRKMPE</sequence>
<keyword evidence="3" id="KW-0695">RNA-directed DNA polymerase</keyword>
<dbReference type="InterPro" id="IPR051083">
    <property type="entry name" value="GrpII_Intron_Splice-Mob/Def"/>
</dbReference>
<dbReference type="EMBL" id="FQZU01000007">
    <property type="protein sequence ID" value="SHJ39244.1"/>
    <property type="molecule type" value="Genomic_DNA"/>
</dbReference>
<dbReference type="PROSITE" id="PS50878">
    <property type="entry name" value="RT_POL"/>
    <property type="match status" value="1"/>
</dbReference>
<accession>A0A1M6IXU6</accession>
<dbReference type="GO" id="GO:0003964">
    <property type="term" value="F:RNA-directed DNA polymerase activity"/>
    <property type="evidence" value="ECO:0007669"/>
    <property type="project" value="UniProtKB-KW"/>
</dbReference>
<dbReference type="PANTHER" id="PTHR34047">
    <property type="entry name" value="NUCLEAR INTRON MATURASE 1, MITOCHONDRIAL-RELATED"/>
    <property type="match status" value="1"/>
</dbReference>
<organism evidence="3 4">
    <name type="scientific">Desulfatibacillum alkenivorans DSM 16219</name>
    <dbReference type="NCBI Taxonomy" id="1121393"/>
    <lineage>
        <taxon>Bacteria</taxon>
        <taxon>Pseudomonadati</taxon>
        <taxon>Thermodesulfobacteriota</taxon>
        <taxon>Desulfobacteria</taxon>
        <taxon>Desulfobacterales</taxon>
        <taxon>Desulfatibacillaceae</taxon>
        <taxon>Desulfatibacillum</taxon>
    </lineage>
</organism>
<dbReference type="CDD" id="cd01651">
    <property type="entry name" value="RT_G2_intron"/>
    <property type="match status" value="1"/>
</dbReference>
<dbReference type="InterPro" id="IPR043502">
    <property type="entry name" value="DNA/RNA_pol_sf"/>
</dbReference>
<reference evidence="4" key="1">
    <citation type="submission" date="2016-11" db="EMBL/GenBank/DDBJ databases">
        <authorList>
            <person name="Varghese N."/>
            <person name="Submissions S."/>
        </authorList>
    </citation>
    <scope>NUCLEOTIDE SEQUENCE [LARGE SCALE GENOMIC DNA]</scope>
    <source>
        <strain evidence="4">DSM 16219</strain>
    </source>
</reference>
<dbReference type="STRING" id="1121393.SAMN02745216_01560"/>
<gene>
    <name evidence="3" type="ORF">SAMN02745216_01560</name>
</gene>
<keyword evidence="4" id="KW-1185">Reference proteome</keyword>
<dbReference type="PANTHER" id="PTHR34047:SF8">
    <property type="entry name" value="PROTEIN YKFC"/>
    <property type="match status" value="1"/>
</dbReference>
<comment type="similarity">
    <text evidence="1">Belongs to the bacterial reverse transcriptase family.</text>
</comment>
<evidence type="ECO:0000259" key="2">
    <source>
        <dbReference type="PROSITE" id="PS50878"/>
    </source>
</evidence>